<proteinExistence type="predicted"/>
<dbReference type="Proteomes" id="UP001060085">
    <property type="component" value="Linkage Group LG07"/>
</dbReference>
<evidence type="ECO:0000313" key="1">
    <source>
        <dbReference type="EMBL" id="KAI5654896.1"/>
    </source>
</evidence>
<gene>
    <name evidence="1" type="ORF">M9H77_32083</name>
</gene>
<reference evidence="2" key="1">
    <citation type="journal article" date="2023" name="Nat. Plants">
        <title>Single-cell RNA sequencing provides a high-resolution roadmap for understanding the multicellular compartmentation of specialized metabolism.</title>
        <authorList>
            <person name="Sun S."/>
            <person name="Shen X."/>
            <person name="Li Y."/>
            <person name="Li Y."/>
            <person name="Wang S."/>
            <person name="Li R."/>
            <person name="Zhang H."/>
            <person name="Shen G."/>
            <person name="Guo B."/>
            <person name="Wei J."/>
            <person name="Xu J."/>
            <person name="St-Pierre B."/>
            <person name="Chen S."/>
            <person name="Sun C."/>
        </authorList>
    </citation>
    <scope>NUCLEOTIDE SEQUENCE [LARGE SCALE GENOMIC DNA]</scope>
</reference>
<accession>A0ACC0A2A6</accession>
<comment type="caution">
    <text evidence="1">The sequence shown here is derived from an EMBL/GenBank/DDBJ whole genome shotgun (WGS) entry which is preliminary data.</text>
</comment>
<protein>
    <submittedName>
        <fullName evidence="1">Uncharacterized protein</fullName>
    </submittedName>
</protein>
<dbReference type="EMBL" id="CM044707">
    <property type="protein sequence ID" value="KAI5654896.1"/>
    <property type="molecule type" value="Genomic_DNA"/>
</dbReference>
<name>A0ACC0A2A6_CATRO</name>
<organism evidence="1 2">
    <name type="scientific">Catharanthus roseus</name>
    <name type="common">Madagascar periwinkle</name>
    <name type="synonym">Vinca rosea</name>
    <dbReference type="NCBI Taxonomy" id="4058"/>
    <lineage>
        <taxon>Eukaryota</taxon>
        <taxon>Viridiplantae</taxon>
        <taxon>Streptophyta</taxon>
        <taxon>Embryophyta</taxon>
        <taxon>Tracheophyta</taxon>
        <taxon>Spermatophyta</taxon>
        <taxon>Magnoliopsida</taxon>
        <taxon>eudicotyledons</taxon>
        <taxon>Gunneridae</taxon>
        <taxon>Pentapetalae</taxon>
        <taxon>asterids</taxon>
        <taxon>lamiids</taxon>
        <taxon>Gentianales</taxon>
        <taxon>Apocynaceae</taxon>
        <taxon>Rauvolfioideae</taxon>
        <taxon>Vinceae</taxon>
        <taxon>Catharanthinae</taxon>
        <taxon>Catharanthus</taxon>
    </lineage>
</organism>
<evidence type="ECO:0000313" key="2">
    <source>
        <dbReference type="Proteomes" id="UP001060085"/>
    </source>
</evidence>
<keyword evidence="2" id="KW-1185">Reference proteome</keyword>
<sequence length="304" mass="35722">MNLFNCPNSSGKNAKENLDYNNDFRGMDEEEGMEEMNYCSIGKKRRLSIDQVQALERIFEADNKLDPEKKIKLAQELGLQPRQVAIWFQNRRARWKTKQLERDYRLLKADYETLQLNFSKVEQEKEGLVSELRGLKEKLGEENAETSHSAEKPSSSPHQSPQRNHKIYRNINLSEEMKRMKEFKEGLSSDDSDSSGILNEDNYLNSQPRLTSSCSTFEEGGMDQYSVFPFSTPPLYHPLMDYSSRGVTMMKGYYEQQQQQQQQQFGKMEEDQNFFTADDDEYDSCNMFQIDQTPFFWHFSDQRN</sequence>